<feature type="domain" description="EGF-like" evidence="6">
    <location>
        <begin position="218"/>
        <end position="257"/>
    </location>
</feature>
<dbReference type="InterPro" id="IPR000742">
    <property type="entry name" value="EGF"/>
</dbReference>
<reference evidence="7 8" key="1">
    <citation type="submission" date="2019-01" db="EMBL/GenBank/DDBJ databases">
        <title>A draft genome assembly of the solar-powered sea slug Elysia chlorotica.</title>
        <authorList>
            <person name="Cai H."/>
            <person name="Li Q."/>
            <person name="Fang X."/>
            <person name="Li J."/>
            <person name="Curtis N.E."/>
            <person name="Altenburger A."/>
            <person name="Shibata T."/>
            <person name="Feng M."/>
            <person name="Maeda T."/>
            <person name="Schwartz J.A."/>
            <person name="Shigenobu S."/>
            <person name="Lundholm N."/>
            <person name="Nishiyama T."/>
            <person name="Yang H."/>
            <person name="Hasebe M."/>
            <person name="Li S."/>
            <person name="Pierce S.K."/>
            <person name="Wang J."/>
        </authorList>
    </citation>
    <scope>NUCLEOTIDE SEQUENCE [LARGE SCALE GENOMIC DNA]</scope>
    <source>
        <strain evidence="7">EC2010</strain>
        <tissue evidence="7">Whole organism of an adult</tissue>
    </source>
</reference>
<accession>A0A433TZA9</accession>
<feature type="non-terminal residue" evidence="7">
    <location>
        <position position="1"/>
    </location>
</feature>
<dbReference type="InterPro" id="IPR001881">
    <property type="entry name" value="EGF-like_Ca-bd_dom"/>
</dbReference>
<feature type="non-terminal residue" evidence="7">
    <location>
        <position position="268"/>
    </location>
</feature>
<dbReference type="Pfam" id="PF07645">
    <property type="entry name" value="EGF_CA"/>
    <property type="match status" value="1"/>
</dbReference>
<proteinExistence type="predicted"/>
<comment type="caution">
    <text evidence="5">Lacks conserved residue(s) required for the propagation of feature annotation.</text>
</comment>
<sequence length="268" mass="30775">CNSSSCVCKYGYTNKTKSVCEERPKLQYDKTIRRERENLVTCEKPKDCLLDTICDDWRHCCVCKPKTARDCRTNQCVAVQTYQLLLNITHEADVYDYKPLEVGSSKEEEEQFVDRVILNGVQKLVNRTELKERLVSIELLRISDMRRRRVRRSVYSPSLDPGGKNVELLVHLQADYLNALPTEDVAKQFRDQIRSDGVIGHSGLQLGSPIYHSIKVIDYNECEADNATDCSRNANCLNTVGSYMCVCKPDFEDEDKTYDFLRMGKNCS</sequence>
<protein>
    <recommendedName>
        <fullName evidence="6">EGF-like domain-containing protein</fullName>
    </recommendedName>
</protein>
<dbReference type="GO" id="GO:0005509">
    <property type="term" value="F:calcium ion binding"/>
    <property type="evidence" value="ECO:0007669"/>
    <property type="project" value="InterPro"/>
</dbReference>
<evidence type="ECO:0000256" key="4">
    <source>
        <dbReference type="ARBA" id="ARBA00023157"/>
    </source>
</evidence>
<keyword evidence="3" id="KW-0677">Repeat</keyword>
<evidence type="ECO:0000313" key="7">
    <source>
        <dbReference type="EMBL" id="RUS86916.1"/>
    </source>
</evidence>
<dbReference type="Proteomes" id="UP000271974">
    <property type="component" value="Unassembled WGS sequence"/>
</dbReference>
<evidence type="ECO:0000313" key="8">
    <source>
        <dbReference type="Proteomes" id="UP000271974"/>
    </source>
</evidence>
<name>A0A433TZA9_ELYCH</name>
<organism evidence="7 8">
    <name type="scientific">Elysia chlorotica</name>
    <name type="common">Eastern emerald elysia</name>
    <name type="synonym">Sea slug</name>
    <dbReference type="NCBI Taxonomy" id="188477"/>
    <lineage>
        <taxon>Eukaryota</taxon>
        <taxon>Metazoa</taxon>
        <taxon>Spiralia</taxon>
        <taxon>Lophotrochozoa</taxon>
        <taxon>Mollusca</taxon>
        <taxon>Gastropoda</taxon>
        <taxon>Heterobranchia</taxon>
        <taxon>Euthyneura</taxon>
        <taxon>Panpulmonata</taxon>
        <taxon>Sacoglossa</taxon>
        <taxon>Placobranchoidea</taxon>
        <taxon>Plakobranchidae</taxon>
        <taxon>Elysia</taxon>
    </lineage>
</organism>
<dbReference type="OrthoDB" id="6159105at2759"/>
<evidence type="ECO:0000256" key="1">
    <source>
        <dbReference type="ARBA" id="ARBA00022536"/>
    </source>
</evidence>
<keyword evidence="2" id="KW-0732">Signal</keyword>
<keyword evidence="1 5" id="KW-0245">EGF-like domain</keyword>
<dbReference type="EMBL" id="RQTK01000124">
    <property type="protein sequence ID" value="RUS86916.1"/>
    <property type="molecule type" value="Genomic_DNA"/>
</dbReference>
<dbReference type="InterPro" id="IPR018097">
    <property type="entry name" value="EGF_Ca-bd_CS"/>
</dbReference>
<dbReference type="PROSITE" id="PS01187">
    <property type="entry name" value="EGF_CA"/>
    <property type="match status" value="1"/>
</dbReference>
<dbReference type="PROSITE" id="PS50026">
    <property type="entry name" value="EGF_3"/>
    <property type="match status" value="1"/>
</dbReference>
<dbReference type="InterPro" id="IPR000152">
    <property type="entry name" value="EGF-type_Asp/Asn_hydroxyl_site"/>
</dbReference>
<keyword evidence="4" id="KW-1015">Disulfide bond</keyword>
<dbReference type="AlphaFoldDB" id="A0A433TZA9"/>
<dbReference type="Gene3D" id="2.10.25.10">
    <property type="entry name" value="Laminin"/>
    <property type="match status" value="1"/>
</dbReference>
<dbReference type="SMART" id="SM00179">
    <property type="entry name" value="EGF_CA"/>
    <property type="match status" value="1"/>
</dbReference>
<dbReference type="CDD" id="cd00054">
    <property type="entry name" value="EGF_CA"/>
    <property type="match status" value="1"/>
</dbReference>
<dbReference type="InterPro" id="IPR049883">
    <property type="entry name" value="NOTCH1_EGF-like"/>
</dbReference>
<dbReference type="PROSITE" id="PS00010">
    <property type="entry name" value="ASX_HYDROXYL"/>
    <property type="match status" value="1"/>
</dbReference>
<dbReference type="SUPFAM" id="SSF57196">
    <property type="entry name" value="EGF/Laminin"/>
    <property type="match status" value="1"/>
</dbReference>
<keyword evidence="8" id="KW-1185">Reference proteome</keyword>
<evidence type="ECO:0000256" key="5">
    <source>
        <dbReference type="PROSITE-ProRule" id="PRU00076"/>
    </source>
</evidence>
<dbReference type="FunFam" id="2.10.25.10:FF:000038">
    <property type="entry name" value="Fibrillin 2"/>
    <property type="match status" value="1"/>
</dbReference>
<evidence type="ECO:0000259" key="6">
    <source>
        <dbReference type="PROSITE" id="PS50026"/>
    </source>
</evidence>
<evidence type="ECO:0000256" key="3">
    <source>
        <dbReference type="ARBA" id="ARBA00022737"/>
    </source>
</evidence>
<comment type="caution">
    <text evidence="7">The sequence shown here is derived from an EMBL/GenBank/DDBJ whole genome shotgun (WGS) entry which is preliminary data.</text>
</comment>
<dbReference type="SMART" id="SM00181">
    <property type="entry name" value="EGF"/>
    <property type="match status" value="1"/>
</dbReference>
<evidence type="ECO:0000256" key="2">
    <source>
        <dbReference type="ARBA" id="ARBA00022729"/>
    </source>
</evidence>
<gene>
    <name evidence="7" type="ORF">EGW08_005321</name>
</gene>